<dbReference type="OrthoDB" id="694103at2759"/>
<reference evidence="1" key="1">
    <citation type="submission" date="2019-08" db="EMBL/GenBank/DDBJ databases">
        <authorList>
            <person name="Liu F."/>
        </authorList>
    </citation>
    <scope>NUCLEOTIDE SEQUENCE [LARGE SCALE GENOMIC DNA]</scope>
    <source>
        <strain evidence="1">PA1801</strain>
        <tissue evidence="1">Leaf</tissue>
    </source>
</reference>
<sequence length="152" mass="17563">MAREERTLRNYAFPNLDIIQGSIARPTIKENNFEIKPTMIEMIQNNLQFKGTMMEEPNQYLERFLQLCDTFKFNGVTVDAIRLRLFPFSLINKVFSCLDLQTPRSKFLHKLFRISKTILIQRCPHHGLPEWSRLVAHTLSGLNGAAVGALIN</sequence>
<gene>
    <name evidence="1" type="ORF">EPI10_005096</name>
</gene>
<name>A0A5B6WNQ4_9ROSI</name>
<organism evidence="1 2">
    <name type="scientific">Gossypium australe</name>
    <dbReference type="NCBI Taxonomy" id="47621"/>
    <lineage>
        <taxon>Eukaryota</taxon>
        <taxon>Viridiplantae</taxon>
        <taxon>Streptophyta</taxon>
        <taxon>Embryophyta</taxon>
        <taxon>Tracheophyta</taxon>
        <taxon>Spermatophyta</taxon>
        <taxon>Magnoliopsida</taxon>
        <taxon>eudicotyledons</taxon>
        <taxon>Gunneridae</taxon>
        <taxon>Pentapetalae</taxon>
        <taxon>rosids</taxon>
        <taxon>malvids</taxon>
        <taxon>Malvales</taxon>
        <taxon>Malvaceae</taxon>
        <taxon>Malvoideae</taxon>
        <taxon>Gossypium</taxon>
    </lineage>
</organism>
<protein>
    <submittedName>
        <fullName evidence="1">RING-H2 finger protein ATL63</fullName>
    </submittedName>
</protein>
<accession>A0A5B6WNQ4</accession>
<dbReference type="AlphaFoldDB" id="A0A5B6WNQ4"/>
<dbReference type="Proteomes" id="UP000325315">
    <property type="component" value="Unassembled WGS sequence"/>
</dbReference>
<evidence type="ECO:0000313" key="2">
    <source>
        <dbReference type="Proteomes" id="UP000325315"/>
    </source>
</evidence>
<evidence type="ECO:0000313" key="1">
    <source>
        <dbReference type="EMBL" id="KAA3482884.1"/>
    </source>
</evidence>
<dbReference type="EMBL" id="SMMG02000002">
    <property type="protein sequence ID" value="KAA3482884.1"/>
    <property type="molecule type" value="Genomic_DNA"/>
</dbReference>
<proteinExistence type="predicted"/>
<keyword evidence="2" id="KW-1185">Reference proteome</keyword>
<comment type="caution">
    <text evidence="1">The sequence shown here is derived from an EMBL/GenBank/DDBJ whole genome shotgun (WGS) entry which is preliminary data.</text>
</comment>